<comment type="caution">
    <text evidence="1">The sequence shown here is derived from an EMBL/GenBank/DDBJ whole genome shotgun (WGS) entry which is preliminary data.</text>
</comment>
<dbReference type="Gene3D" id="3.20.80.10">
    <property type="entry name" value="Regulatory factor, effector binding domain"/>
    <property type="match status" value="1"/>
</dbReference>
<organism evidence="1 2">
    <name type="scientific">Campylobacter rectus RM3267</name>
    <dbReference type="NCBI Taxonomy" id="553218"/>
    <lineage>
        <taxon>Bacteria</taxon>
        <taxon>Pseudomonadati</taxon>
        <taxon>Campylobacterota</taxon>
        <taxon>Epsilonproteobacteria</taxon>
        <taxon>Campylobacterales</taxon>
        <taxon>Campylobacteraceae</taxon>
        <taxon>Campylobacter</taxon>
    </lineage>
</organism>
<dbReference type="STRING" id="553218.CAMRE0001_1932"/>
<gene>
    <name evidence="1" type="ORF">CAMRE0001_1932</name>
</gene>
<dbReference type="Proteomes" id="UP000003082">
    <property type="component" value="Unassembled WGS sequence"/>
</dbReference>
<protein>
    <submittedName>
        <fullName evidence="1">Uncharacterized protein</fullName>
    </submittedName>
</protein>
<sequence>MQNFSGQRAHHEIYLSDPRKTVSQKCKTIIRHPIGKI</sequence>
<reference evidence="1 2" key="1">
    <citation type="submission" date="2008-08" db="EMBL/GenBank/DDBJ databases">
        <authorList>
            <person name="Madupu R."/>
            <person name="Durkin A.S."/>
            <person name="Torralba M."/>
            <person name="Methe B."/>
            <person name="Sutton G.G."/>
            <person name="Strausberg R.L."/>
            <person name="Nelson K.E."/>
        </authorList>
    </citation>
    <scope>NUCLEOTIDE SEQUENCE [LARGE SCALE GENOMIC DNA]</scope>
    <source>
        <strain evidence="1 2">RM3267</strain>
    </source>
</reference>
<proteinExistence type="predicted"/>
<evidence type="ECO:0000313" key="2">
    <source>
        <dbReference type="Proteomes" id="UP000003082"/>
    </source>
</evidence>
<keyword evidence="2" id="KW-1185">Reference proteome</keyword>
<accession>B9CYU5</accession>
<dbReference type="InterPro" id="IPR011256">
    <property type="entry name" value="Reg_factor_effector_dom_sf"/>
</dbReference>
<dbReference type="AlphaFoldDB" id="B9CYU5"/>
<dbReference type="EMBL" id="ACFU01000002">
    <property type="protein sequence ID" value="EEF15174.1"/>
    <property type="molecule type" value="Genomic_DNA"/>
</dbReference>
<name>B9CYU5_CAMRE</name>
<evidence type="ECO:0000313" key="1">
    <source>
        <dbReference type="EMBL" id="EEF15174.1"/>
    </source>
</evidence>